<gene>
    <name evidence="2" type="ORF">NDU88_003054</name>
</gene>
<accession>A0AAV7MT68</accession>
<name>A0AAV7MT68_PLEWA</name>
<proteinExistence type="predicted"/>
<feature type="region of interest" description="Disordered" evidence="1">
    <location>
        <begin position="36"/>
        <end position="65"/>
    </location>
</feature>
<organism evidence="2 3">
    <name type="scientific">Pleurodeles waltl</name>
    <name type="common">Iberian ribbed newt</name>
    <dbReference type="NCBI Taxonomy" id="8319"/>
    <lineage>
        <taxon>Eukaryota</taxon>
        <taxon>Metazoa</taxon>
        <taxon>Chordata</taxon>
        <taxon>Craniata</taxon>
        <taxon>Vertebrata</taxon>
        <taxon>Euteleostomi</taxon>
        <taxon>Amphibia</taxon>
        <taxon>Batrachia</taxon>
        <taxon>Caudata</taxon>
        <taxon>Salamandroidea</taxon>
        <taxon>Salamandridae</taxon>
        <taxon>Pleurodelinae</taxon>
        <taxon>Pleurodeles</taxon>
    </lineage>
</organism>
<sequence>MANQRFGRPSGVQQLPVRVGAPLGHRDEVRVKPGAVHLTSREAAVQGSGGSDADPGIAESSSASQADRLQLELGGELLDYETEEAVHEVAVQTGASVEKTRMSKQAVQGDHLVGRH</sequence>
<keyword evidence="3" id="KW-1185">Reference proteome</keyword>
<evidence type="ECO:0000313" key="3">
    <source>
        <dbReference type="Proteomes" id="UP001066276"/>
    </source>
</evidence>
<evidence type="ECO:0000256" key="1">
    <source>
        <dbReference type="SAM" id="MobiDB-lite"/>
    </source>
</evidence>
<feature type="region of interest" description="Disordered" evidence="1">
    <location>
        <begin position="1"/>
        <end position="24"/>
    </location>
</feature>
<dbReference type="AlphaFoldDB" id="A0AAV7MT68"/>
<dbReference type="Proteomes" id="UP001066276">
    <property type="component" value="Chromosome 9"/>
</dbReference>
<dbReference type="EMBL" id="JANPWB010000013">
    <property type="protein sequence ID" value="KAJ1105649.1"/>
    <property type="molecule type" value="Genomic_DNA"/>
</dbReference>
<evidence type="ECO:0000313" key="2">
    <source>
        <dbReference type="EMBL" id="KAJ1105649.1"/>
    </source>
</evidence>
<comment type="caution">
    <text evidence="2">The sequence shown here is derived from an EMBL/GenBank/DDBJ whole genome shotgun (WGS) entry which is preliminary data.</text>
</comment>
<reference evidence="2" key="1">
    <citation type="journal article" date="2022" name="bioRxiv">
        <title>Sequencing and chromosome-scale assembly of the giantPleurodeles waltlgenome.</title>
        <authorList>
            <person name="Brown T."/>
            <person name="Elewa A."/>
            <person name="Iarovenko S."/>
            <person name="Subramanian E."/>
            <person name="Araus A.J."/>
            <person name="Petzold A."/>
            <person name="Susuki M."/>
            <person name="Suzuki K.-i.T."/>
            <person name="Hayashi T."/>
            <person name="Toyoda A."/>
            <person name="Oliveira C."/>
            <person name="Osipova E."/>
            <person name="Leigh N.D."/>
            <person name="Simon A."/>
            <person name="Yun M.H."/>
        </authorList>
    </citation>
    <scope>NUCLEOTIDE SEQUENCE</scope>
    <source>
        <strain evidence="2">20211129_DDA</strain>
        <tissue evidence="2">Liver</tissue>
    </source>
</reference>
<protein>
    <submittedName>
        <fullName evidence="2">Uncharacterized protein</fullName>
    </submittedName>
</protein>